<dbReference type="PROSITE" id="PS51352">
    <property type="entry name" value="THIOREDOXIN_2"/>
    <property type="match status" value="1"/>
</dbReference>
<feature type="domain" description="Thioredoxin" evidence="3">
    <location>
        <begin position="1"/>
        <end position="105"/>
    </location>
</feature>
<dbReference type="CDD" id="cd02947">
    <property type="entry name" value="TRX_family"/>
    <property type="match status" value="1"/>
</dbReference>
<evidence type="ECO:0000256" key="2">
    <source>
        <dbReference type="PIRNR" id="PIRNR000077"/>
    </source>
</evidence>
<dbReference type="EMBL" id="JBDODL010000325">
    <property type="protein sequence ID" value="MES1919556.1"/>
    <property type="molecule type" value="Genomic_DNA"/>
</dbReference>
<evidence type="ECO:0000256" key="1">
    <source>
        <dbReference type="ARBA" id="ARBA00023157"/>
    </source>
</evidence>
<dbReference type="InterPro" id="IPR013766">
    <property type="entry name" value="Thioredoxin_domain"/>
</dbReference>
<protein>
    <recommendedName>
        <fullName evidence="2">Thioredoxin</fullName>
    </recommendedName>
</protein>
<keyword evidence="1" id="KW-1015">Disulfide bond</keyword>
<dbReference type="InterPro" id="IPR005746">
    <property type="entry name" value="Thioredoxin"/>
</dbReference>
<dbReference type="SUPFAM" id="SSF52833">
    <property type="entry name" value="Thioredoxin-like"/>
    <property type="match status" value="1"/>
</dbReference>
<dbReference type="Proteomes" id="UP001439008">
    <property type="component" value="Unassembled WGS sequence"/>
</dbReference>
<evidence type="ECO:0000259" key="3">
    <source>
        <dbReference type="PROSITE" id="PS51352"/>
    </source>
</evidence>
<name>A0ABV2AIQ4_9EUKA</name>
<dbReference type="InterPro" id="IPR036249">
    <property type="entry name" value="Thioredoxin-like_sf"/>
</dbReference>
<organism evidence="4 5">
    <name type="scientific">Bonamia ostreae</name>
    <dbReference type="NCBI Taxonomy" id="126728"/>
    <lineage>
        <taxon>Eukaryota</taxon>
        <taxon>Sar</taxon>
        <taxon>Rhizaria</taxon>
        <taxon>Endomyxa</taxon>
        <taxon>Ascetosporea</taxon>
        <taxon>Haplosporida</taxon>
        <taxon>Bonamia</taxon>
    </lineage>
</organism>
<evidence type="ECO:0000313" key="4">
    <source>
        <dbReference type="EMBL" id="MES1919556.1"/>
    </source>
</evidence>
<dbReference type="PRINTS" id="PR00421">
    <property type="entry name" value="THIOREDOXIN"/>
</dbReference>
<sequence length="105" mass="11688">MVEHLNSLEHFNQLVAPEDADLVIVDYYADWCGPCKAAAPIFEEMAQTHKTAKFYKVNVDKAVDLAADGKISSLPTFKIFKNGVLVGTVIGFDKIKIEKHIAEHK</sequence>
<accession>A0ABV2AIQ4</accession>
<proteinExistence type="inferred from homology"/>
<dbReference type="Pfam" id="PF00085">
    <property type="entry name" value="Thioredoxin"/>
    <property type="match status" value="1"/>
</dbReference>
<gene>
    <name evidence="4" type="ORF">MHBO_001366</name>
</gene>
<dbReference type="Gene3D" id="3.40.30.10">
    <property type="entry name" value="Glutaredoxin"/>
    <property type="match status" value="1"/>
</dbReference>
<comment type="caution">
    <text evidence="4">The sequence shown here is derived from an EMBL/GenBank/DDBJ whole genome shotgun (WGS) entry which is preliminary data.</text>
</comment>
<evidence type="ECO:0000313" key="5">
    <source>
        <dbReference type="Proteomes" id="UP001439008"/>
    </source>
</evidence>
<keyword evidence="5" id="KW-1185">Reference proteome</keyword>
<dbReference type="PANTHER" id="PTHR46115">
    <property type="entry name" value="THIOREDOXIN-LIKE PROTEIN 1"/>
    <property type="match status" value="1"/>
</dbReference>
<reference evidence="4 5" key="1">
    <citation type="journal article" date="2024" name="BMC Biol.">
        <title>Comparative genomics of Ascetosporea gives new insight into the evolutionary basis for animal parasitism in Rhizaria.</title>
        <authorList>
            <person name="Hiltunen Thoren M."/>
            <person name="Onut-Brannstrom I."/>
            <person name="Alfjorden A."/>
            <person name="Peckova H."/>
            <person name="Swords F."/>
            <person name="Hooper C."/>
            <person name="Holzer A.S."/>
            <person name="Bass D."/>
            <person name="Burki F."/>
        </authorList>
    </citation>
    <scope>NUCLEOTIDE SEQUENCE [LARGE SCALE GENOMIC DNA]</scope>
    <source>
        <strain evidence="4">20-A016</strain>
    </source>
</reference>
<dbReference type="PIRSF" id="PIRSF000077">
    <property type="entry name" value="Thioredoxin"/>
    <property type="match status" value="1"/>
</dbReference>
<comment type="similarity">
    <text evidence="2">Belongs to the thioredoxin family.</text>
</comment>